<dbReference type="InterPro" id="IPR005921">
    <property type="entry name" value="HutH"/>
</dbReference>
<comment type="caution">
    <text evidence="9">The sequence shown here is derived from an EMBL/GenBank/DDBJ whole genome shotgun (WGS) entry which is preliminary data.</text>
</comment>
<sequence length="453" mass="49116">MPEIIYLDGLTLTPEDLFKVRDPNYHIALTEDAWKRVEKSRAVIDRIVEEKRTVYGINTGFGANAQVIIPPDELAALQRNLIVSHAAGVGEPIPVEQARMMMALRVNVLAKGCSGARVETIKTYIECHNKYLIPLIPSKGTVGASGDLAPLAHAALGVIGEGLMWDPELSDYKPSADVLKKYGIEPVELAPKEGLALINGTQFISSIGTTALIRAKNAALTADIAAAMSIEALRGTPDALEHRIHAVRPHTGQIDVAKRMRRILTNKPSATECIREADEAGKVVSRSEMWLDHGYKGKVQDAYSLRCIPQVHGISHDTVSWVDSLMRIELNSATDNPMIFFVEGGEKGEGDSRSGGNFHAEYPAKALDYLAIGIHELASISERRVDRMCNPPSNGGELPAFLVKEKGLCSGYMIAQYTAASLVSEDKVLCHPASVDSITVSANQEDHDSMGGF</sequence>
<dbReference type="NCBIfam" id="TIGR01225">
    <property type="entry name" value="hutH"/>
    <property type="match status" value="1"/>
</dbReference>
<comment type="pathway">
    <text evidence="1 8">Amino-acid degradation; L-histidine degradation into L-glutamate; N-formimidoyl-L-glutamate from L-histidine: step 1/3.</text>
</comment>
<evidence type="ECO:0000313" key="10">
    <source>
        <dbReference type="Proteomes" id="UP001057375"/>
    </source>
</evidence>
<name>A0ABQ5K0I8_9EUKA</name>
<dbReference type="EMBL" id="BQXS01012527">
    <property type="protein sequence ID" value="GKT24487.1"/>
    <property type="molecule type" value="Genomic_DNA"/>
</dbReference>
<keyword evidence="10" id="KW-1185">Reference proteome</keyword>
<dbReference type="InterPro" id="IPR008948">
    <property type="entry name" value="L-Aspartase-like"/>
</dbReference>
<dbReference type="PANTHER" id="PTHR10362">
    <property type="entry name" value="HISTIDINE AMMONIA-LYASE"/>
    <property type="match status" value="1"/>
</dbReference>
<evidence type="ECO:0000313" key="9">
    <source>
        <dbReference type="EMBL" id="GKT24487.1"/>
    </source>
</evidence>
<dbReference type="InterPro" id="IPR024083">
    <property type="entry name" value="Fumarase/histidase_N"/>
</dbReference>
<accession>A0ABQ5K0I8</accession>
<dbReference type="PROSITE" id="PS00488">
    <property type="entry name" value="PAL_HISTIDASE"/>
    <property type="match status" value="1"/>
</dbReference>
<evidence type="ECO:0000256" key="1">
    <source>
        <dbReference type="ARBA" id="ARBA00005113"/>
    </source>
</evidence>
<dbReference type="SUPFAM" id="SSF48557">
    <property type="entry name" value="L-aspartase-like"/>
    <property type="match status" value="1"/>
</dbReference>
<dbReference type="NCBIfam" id="NF006871">
    <property type="entry name" value="PRK09367.1"/>
    <property type="match status" value="1"/>
</dbReference>
<keyword evidence="5 7" id="KW-0456">Lyase</keyword>
<comment type="similarity">
    <text evidence="2 7">Belongs to the PAL/histidase family.</text>
</comment>
<dbReference type="Pfam" id="PF00221">
    <property type="entry name" value="Lyase_aromatic"/>
    <property type="match status" value="1"/>
</dbReference>
<protein>
    <recommendedName>
        <fullName evidence="3 8">Histidine ammonia-lyase</fullName>
        <ecNumber evidence="3 8">4.3.1.3</ecNumber>
    </recommendedName>
</protein>
<evidence type="ECO:0000256" key="7">
    <source>
        <dbReference type="RuleBase" id="RU003954"/>
    </source>
</evidence>
<dbReference type="Gene3D" id="1.10.275.10">
    <property type="entry name" value="Fumarase/aspartase (N-terminal domain)"/>
    <property type="match status" value="1"/>
</dbReference>
<keyword evidence="4 8" id="KW-0369">Histidine metabolism</keyword>
<evidence type="ECO:0000256" key="6">
    <source>
        <dbReference type="ARBA" id="ARBA00049269"/>
    </source>
</evidence>
<feature type="non-terminal residue" evidence="9">
    <location>
        <position position="453"/>
    </location>
</feature>
<evidence type="ECO:0000256" key="2">
    <source>
        <dbReference type="ARBA" id="ARBA00007238"/>
    </source>
</evidence>
<reference evidence="9" key="1">
    <citation type="submission" date="2022-03" db="EMBL/GenBank/DDBJ databases">
        <title>Draft genome sequence of Aduncisulcus paluster, a free-living microaerophilic Fornicata.</title>
        <authorList>
            <person name="Yuyama I."/>
            <person name="Kume K."/>
            <person name="Tamura T."/>
            <person name="Inagaki Y."/>
            <person name="Hashimoto T."/>
        </authorList>
    </citation>
    <scope>NUCLEOTIDE SEQUENCE</scope>
    <source>
        <strain evidence="9">NY0171</strain>
    </source>
</reference>
<proteinExistence type="inferred from homology"/>
<dbReference type="InterPro" id="IPR001106">
    <property type="entry name" value="Aromatic_Lyase"/>
</dbReference>
<organism evidence="9 10">
    <name type="scientific">Aduncisulcus paluster</name>
    <dbReference type="NCBI Taxonomy" id="2918883"/>
    <lineage>
        <taxon>Eukaryota</taxon>
        <taxon>Metamonada</taxon>
        <taxon>Carpediemonas-like organisms</taxon>
        <taxon>Aduncisulcus</taxon>
    </lineage>
</organism>
<gene>
    <name evidence="9" type="ORF">ADUPG1_012748</name>
</gene>
<dbReference type="CDD" id="cd00332">
    <property type="entry name" value="PAL-HAL"/>
    <property type="match status" value="1"/>
</dbReference>
<evidence type="ECO:0000256" key="8">
    <source>
        <dbReference type="RuleBase" id="RU004479"/>
    </source>
</evidence>
<evidence type="ECO:0000256" key="5">
    <source>
        <dbReference type="ARBA" id="ARBA00023239"/>
    </source>
</evidence>
<dbReference type="Proteomes" id="UP001057375">
    <property type="component" value="Unassembled WGS sequence"/>
</dbReference>
<evidence type="ECO:0000256" key="4">
    <source>
        <dbReference type="ARBA" id="ARBA00022808"/>
    </source>
</evidence>
<evidence type="ECO:0000256" key="3">
    <source>
        <dbReference type="ARBA" id="ARBA00012994"/>
    </source>
</evidence>
<comment type="catalytic activity">
    <reaction evidence="6 8">
        <text>L-histidine = trans-urocanate + NH4(+)</text>
        <dbReference type="Rhea" id="RHEA:21232"/>
        <dbReference type="ChEBI" id="CHEBI:17771"/>
        <dbReference type="ChEBI" id="CHEBI:28938"/>
        <dbReference type="ChEBI" id="CHEBI:57595"/>
        <dbReference type="EC" id="4.3.1.3"/>
    </reaction>
</comment>
<dbReference type="EC" id="4.3.1.3" evidence="3 8"/>
<dbReference type="InterPro" id="IPR022313">
    <property type="entry name" value="Phe/His_NH3-lyase_AS"/>
</dbReference>
<dbReference type="Gene3D" id="1.20.200.10">
    <property type="entry name" value="Fumarase/aspartase (Central domain)"/>
    <property type="match status" value="1"/>
</dbReference>